<proteinExistence type="predicted"/>
<dbReference type="Proteomes" id="UP000865968">
    <property type="component" value="Unassembled WGS sequence"/>
</dbReference>
<reference evidence="2" key="1">
    <citation type="journal article" date="2018" name="Genome Biol.">
        <title>SKESA: strategic k-mer extension for scrupulous assemblies.</title>
        <authorList>
            <person name="Souvorov A."/>
            <person name="Agarwala R."/>
            <person name="Lipman D.J."/>
        </authorList>
    </citation>
    <scope>NUCLEOTIDE SEQUENCE</scope>
    <source>
        <strain evidence="2">Morganella morganii ARLG-3209</strain>
    </source>
</reference>
<dbReference type="AlphaFoldDB" id="A0AAN5S1E9"/>
<accession>A0AAN5S1E9</accession>
<dbReference type="EMBL" id="DACSWI010000014">
    <property type="protein sequence ID" value="HAT3810731.1"/>
    <property type="molecule type" value="Genomic_DNA"/>
</dbReference>
<feature type="domain" description="DUF7716" evidence="1">
    <location>
        <begin position="5"/>
        <end position="105"/>
    </location>
</feature>
<gene>
    <name evidence="2" type="ORF">I8608_003633</name>
</gene>
<evidence type="ECO:0000313" key="2">
    <source>
        <dbReference type="EMBL" id="HAT3810731.1"/>
    </source>
</evidence>
<evidence type="ECO:0000313" key="3">
    <source>
        <dbReference type="Proteomes" id="UP000865968"/>
    </source>
</evidence>
<protein>
    <recommendedName>
        <fullName evidence="1">DUF7716 domain-containing protein</fullName>
    </recommendedName>
</protein>
<organism evidence="2 3">
    <name type="scientific">Morganella morganii</name>
    <name type="common">Proteus morganii</name>
    <dbReference type="NCBI Taxonomy" id="582"/>
    <lineage>
        <taxon>Bacteria</taxon>
        <taxon>Pseudomonadati</taxon>
        <taxon>Pseudomonadota</taxon>
        <taxon>Gammaproteobacteria</taxon>
        <taxon>Enterobacterales</taxon>
        <taxon>Morganellaceae</taxon>
        <taxon>Morganella</taxon>
    </lineage>
</organism>
<name>A0AAN5S1E9_MORMO</name>
<comment type="caution">
    <text evidence="2">The sequence shown here is derived from an EMBL/GenBank/DDBJ whole genome shotgun (WGS) entry which is preliminary data.</text>
</comment>
<dbReference type="InterPro" id="IPR056133">
    <property type="entry name" value="DUF7716"/>
</dbReference>
<reference evidence="2" key="2">
    <citation type="submission" date="2020-10" db="EMBL/GenBank/DDBJ databases">
        <authorList>
            <consortium name="NCBI Pathogen Detection Project"/>
        </authorList>
    </citation>
    <scope>NUCLEOTIDE SEQUENCE</scope>
    <source>
        <strain evidence="2">Morganella morganii ARLG-3209</strain>
    </source>
</reference>
<evidence type="ECO:0000259" key="1">
    <source>
        <dbReference type="Pfam" id="PF24832"/>
    </source>
</evidence>
<dbReference type="Pfam" id="PF24832">
    <property type="entry name" value="DUF7716"/>
    <property type="match status" value="1"/>
</dbReference>
<dbReference type="RefSeq" id="WP_354622470.1">
    <property type="nucleotide sequence ID" value="NZ_JAKMWI010000031.1"/>
</dbReference>
<sequence>MNNETLRSVLLKALDIPWNLALYLPKNTVNWNLDTLAMIEDPDDVESDEPDDDPEVIKEAHYKYVISIQMLQSIVTYAKLQKANVTEEELLQCLIYYFNNDAYLTL</sequence>